<feature type="coiled-coil region" evidence="1">
    <location>
        <begin position="70"/>
        <end position="117"/>
    </location>
</feature>
<dbReference type="Proteomes" id="UP000265515">
    <property type="component" value="Unassembled WGS sequence"/>
</dbReference>
<feature type="region of interest" description="Disordered" evidence="2">
    <location>
        <begin position="194"/>
        <end position="246"/>
    </location>
</feature>
<accession>A0A388JPB4</accession>
<feature type="compositionally biased region" description="Basic and acidic residues" evidence="2">
    <location>
        <begin position="213"/>
        <end position="239"/>
    </location>
</feature>
<evidence type="ECO:0000256" key="1">
    <source>
        <dbReference type="SAM" id="Coils"/>
    </source>
</evidence>
<comment type="caution">
    <text evidence="3">The sequence shown here is derived from an EMBL/GenBank/DDBJ whole genome shotgun (WGS) entry which is preliminary data.</text>
</comment>
<evidence type="ECO:0000313" key="4">
    <source>
        <dbReference type="Proteomes" id="UP000265515"/>
    </source>
</evidence>
<reference evidence="3 4" key="1">
    <citation type="journal article" date="2018" name="Cell">
        <title>The Chara Genome: Secondary Complexity and Implications for Plant Terrestrialization.</title>
        <authorList>
            <person name="Nishiyama T."/>
            <person name="Sakayama H."/>
            <person name="Vries J.D."/>
            <person name="Buschmann H."/>
            <person name="Saint-Marcoux D."/>
            <person name="Ullrich K.K."/>
            <person name="Haas F.B."/>
            <person name="Vanderstraeten L."/>
            <person name="Becker D."/>
            <person name="Lang D."/>
            <person name="Vosolsobe S."/>
            <person name="Rombauts S."/>
            <person name="Wilhelmsson P.K.I."/>
            <person name="Janitza P."/>
            <person name="Kern R."/>
            <person name="Heyl A."/>
            <person name="Rumpler F."/>
            <person name="Villalobos L.I.A.C."/>
            <person name="Clay J.M."/>
            <person name="Skokan R."/>
            <person name="Toyoda A."/>
            <person name="Suzuki Y."/>
            <person name="Kagoshima H."/>
            <person name="Schijlen E."/>
            <person name="Tajeshwar N."/>
            <person name="Catarino B."/>
            <person name="Hetherington A.J."/>
            <person name="Saltykova A."/>
            <person name="Bonnot C."/>
            <person name="Breuninger H."/>
            <person name="Symeonidi A."/>
            <person name="Radhakrishnan G.V."/>
            <person name="Van Nieuwerburgh F."/>
            <person name="Deforce D."/>
            <person name="Chang C."/>
            <person name="Karol K.G."/>
            <person name="Hedrich R."/>
            <person name="Ulvskov P."/>
            <person name="Glockner G."/>
            <person name="Delwiche C.F."/>
            <person name="Petrasek J."/>
            <person name="Van de Peer Y."/>
            <person name="Friml J."/>
            <person name="Beilby M."/>
            <person name="Dolan L."/>
            <person name="Kohara Y."/>
            <person name="Sugano S."/>
            <person name="Fujiyama A."/>
            <person name="Delaux P.-M."/>
            <person name="Quint M."/>
            <person name="TheiBen G."/>
            <person name="Hagemann M."/>
            <person name="Harholt J."/>
            <person name="Dunand C."/>
            <person name="Zachgo S."/>
            <person name="Langdale J."/>
            <person name="Maumus F."/>
            <person name="Straeten D.V.D."/>
            <person name="Gould S.B."/>
            <person name="Rensing S.A."/>
        </authorList>
    </citation>
    <scope>NUCLEOTIDE SEQUENCE [LARGE SCALE GENOMIC DNA]</scope>
    <source>
        <strain evidence="3 4">S276</strain>
    </source>
</reference>
<keyword evidence="4" id="KW-1185">Reference proteome</keyword>
<gene>
    <name evidence="3" type="ORF">CBR_g49898</name>
</gene>
<organism evidence="3 4">
    <name type="scientific">Chara braunii</name>
    <name type="common">Braun's stonewort</name>
    <dbReference type="NCBI Taxonomy" id="69332"/>
    <lineage>
        <taxon>Eukaryota</taxon>
        <taxon>Viridiplantae</taxon>
        <taxon>Streptophyta</taxon>
        <taxon>Charophyceae</taxon>
        <taxon>Charales</taxon>
        <taxon>Characeae</taxon>
        <taxon>Chara</taxon>
    </lineage>
</organism>
<name>A0A388JPB4_CHABU</name>
<evidence type="ECO:0000256" key="2">
    <source>
        <dbReference type="SAM" id="MobiDB-lite"/>
    </source>
</evidence>
<feature type="region of interest" description="Disordered" evidence="2">
    <location>
        <begin position="22"/>
        <end position="60"/>
    </location>
</feature>
<dbReference type="AlphaFoldDB" id="A0A388JPB4"/>
<feature type="compositionally biased region" description="Basic and acidic residues" evidence="2">
    <location>
        <begin position="35"/>
        <end position="58"/>
    </location>
</feature>
<proteinExistence type="predicted"/>
<dbReference type="Gramene" id="GBG59634">
    <property type="protein sequence ID" value="GBG59634"/>
    <property type="gene ID" value="CBR_g49898"/>
</dbReference>
<sequence>MGHFARDCADYWQAKALGRTFVPSSFGPSGGRTGRTADQESIVRRSRSAESGDGRTEIDDTSMLMREYLVAMAQERRDRIEREATEERRRLEEEARLERERRRAEKMKEKQQYEEERDARLLSLIDMKMKKEEEVRRGRSGWKGPVVHKTNEYGETMEEEKERLRRMIASCEEREVDDELPLLRKQAANLKIADKRNRGPEGPVGNSPLVMTPEKRTNVKLSEDSRRRIEELRSNKNEEPQTSGMSRKIDLTLKHISTACGPGGKEKYEVEVRDFYDALTIDELKEVCRMEKVCYENREMAIKRLVIRRVAIAYNAAYLPLPATPRVITRSVKTGETKAGVEKKKP</sequence>
<evidence type="ECO:0000313" key="3">
    <source>
        <dbReference type="EMBL" id="GBG59634.1"/>
    </source>
</evidence>
<protein>
    <submittedName>
        <fullName evidence="3">Uncharacterized protein</fullName>
    </submittedName>
</protein>
<dbReference type="EMBL" id="BFEA01000005">
    <property type="protein sequence ID" value="GBG59634.1"/>
    <property type="molecule type" value="Genomic_DNA"/>
</dbReference>
<keyword evidence="1" id="KW-0175">Coiled coil</keyword>